<reference evidence="3 4" key="1">
    <citation type="submission" date="2014-03" db="EMBL/GenBank/DDBJ databases">
        <title>Genomics of Bifidobacteria.</title>
        <authorList>
            <person name="Ventura M."/>
            <person name="Milani C."/>
            <person name="Lugli G.A."/>
        </authorList>
    </citation>
    <scope>NUCLEOTIDE SEQUENCE [LARGE SCALE GENOMIC DNA]</scope>
    <source>
        <strain evidence="3 4">LMG 11592</strain>
    </source>
</reference>
<feature type="compositionally biased region" description="Low complexity" evidence="1">
    <location>
        <begin position="616"/>
        <end position="626"/>
    </location>
</feature>
<dbReference type="SUPFAM" id="SSF49464">
    <property type="entry name" value="Carboxypeptidase regulatory domain-like"/>
    <property type="match status" value="1"/>
</dbReference>
<name>A0A087BMT5_9BIFI</name>
<evidence type="ECO:0000256" key="2">
    <source>
        <dbReference type="SAM" id="SignalP"/>
    </source>
</evidence>
<dbReference type="InterPro" id="IPR008969">
    <property type="entry name" value="CarboxyPept-like_regulatory"/>
</dbReference>
<evidence type="ECO:0000256" key="1">
    <source>
        <dbReference type="SAM" id="MobiDB-lite"/>
    </source>
</evidence>
<protein>
    <submittedName>
        <fullName evidence="3">S-layer domain protein</fullName>
    </submittedName>
</protein>
<dbReference type="eggNOG" id="COG4676">
    <property type="taxonomic scope" value="Bacteria"/>
</dbReference>
<feature type="region of interest" description="Disordered" evidence="1">
    <location>
        <begin position="935"/>
        <end position="956"/>
    </location>
</feature>
<dbReference type="Gene3D" id="2.60.40.1120">
    <property type="entry name" value="Carboxypeptidase-like, regulatory domain"/>
    <property type="match status" value="1"/>
</dbReference>
<dbReference type="AlphaFoldDB" id="A0A087BMT5"/>
<accession>A0A087BMT5</accession>
<feature type="region of interest" description="Disordered" evidence="1">
    <location>
        <begin position="1183"/>
        <end position="1210"/>
    </location>
</feature>
<feature type="region of interest" description="Disordered" evidence="1">
    <location>
        <begin position="607"/>
        <end position="626"/>
    </location>
</feature>
<organism evidence="3 4">
    <name type="scientific">Bifidobacterium minimum</name>
    <dbReference type="NCBI Taxonomy" id="1693"/>
    <lineage>
        <taxon>Bacteria</taxon>
        <taxon>Bacillati</taxon>
        <taxon>Actinomycetota</taxon>
        <taxon>Actinomycetes</taxon>
        <taxon>Bifidobacteriales</taxon>
        <taxon>Bifidobacteriaceae</taxon>
        <taxon>Bifidobacterium</taxon>
    </lineage>
</organism>
<evidence type="ECO:0000313" key="3">
    <source>
        <dbReference type="EMBL" id="KFI72335.1"/>
    </source>
</evidence>
<feature type="signal peptide" evidence="2">
    <location>
        <begin position="1"/>
        <end position="34"/>
    </location>
</feature>
<feature type="chain" id="PRO_5001819015" evidence="2">
    <location>
        <begin position="35"/>
        <end position="1210"/>
    </location>
</feature>
<dbReference type="STRING" id="1693.BMIN_0227"/>
<feature type="compositionally biased region" description="Polar residues" evidence="1">
    <location>
        <begin position="642"/>
        <end position="656"/>
    </location>
</feature>
<feature type="compositionally biased region" description="Gly residues" evidence="1">
    <location>
        <begin position="941"/>
        <end position="954"/>
    </location>
</feature>
<sequence length="1210" mass="125999">MNMTTLRKGFAVAVATVLAASMSFMMVPKNKAYAANITPTAGSISAQVLSRVPAVESAVGRTIAVKGTVPVKGLAGKQSALVRVSVFGAAQDTVVNVTGTPALSVTSGHDASATVLAPVSNGTIAVAADHDATIRVEVLATFADTENAPGMTKALATPTTRAAVALAETAAPVAINGLGGVPSDDVRAAYVTADITLPAAGNVTLGGQQLSLPAGRSLVSTIVVPDAQTGAVNVTSSVGGSATLTVRGWVSGSAAQTEHANVKGSFVPATNAAWQKISATDTANGSVNLPGSADKQFTVALVSASQDTSLADGTQRERTFVDVGESIRGRSHGVVVDASNGALPQLEVVENPQGAATVAARGEAITGHVLALGDVLGDAVQGGTADVTIEASNANNGAVDLAQEGNVELTGTVTSDAAVDSVKVYGNGTLIGTAAVQYDATGKARWNLNVAAPNSGDVDYKAVAETRGDAKDDASVKVNVTLPDADDTVLASETKVLDEAALAANPVLALTDNTVTFANEPTFAIGDIIVAGVTDNAPEGFLRRVKAIEHTDAGWVVTTELGSLTEAILQTDTAQDKAVIDNDTQVETPAGDDGPVQATITDAQVPKTQAQAYRMSRVSSSGSEELESSAGVSVSCSWTFAKTENSNPNADDTVTNGCMGDDDDEESNGNNNSGNDTDTDGSSLSAGVKLALEASAKFGLRFKLKVTCDWNWFLPDPELQEFKAAVFGELDAKPSVDLFASYESKPFKKELAKISPAPVRFTVGPVPVVIKPSIPLNLEITITAEGKVSYAVEIKRGFEVGPAYSKDRGWYLISDPSEDVDFKNPCNVSASVEAASPVKLSLEPEIMLYDTAGPKVEMSAEYKPSIKVTVEKDDNDRQTASLVVDQSTKVKAAASVVLKLPVIDKKLAELEVASWEKTFDLEKINIQLHNFGACSTDPEPGNGGNGSGSGGSEGGLELRTVQGKVTSAVTGLPISGAYVKLVNTENSQQTFGQYSGFDGSYLLGMVPDGKYQLTAVKFGYTDYESEITVDGNEAANINMIPPTSSTTEYKAVLSWGEKPRDEDSHLVGSDGTSAPYHVYYGNKDAYDANGNRIAWLDHDDTTSYGPETLTFDVNSNGTYNYYLHNYSGEAPLNTSGAKVELWKGNTLIKTYTIPADWSDQNIWGVFSIVHGQVVDFQGTDVPSQADARSVTPANPLDGIEQSLANLPKTQ</sequence>
<dbReference type="RefSeq" id="WP_081648058.1">
    <property type="nucleotide sequence ID" value="NZ_JGZD01000009.1"/>
</dbReference>
<dbReference type="Pfam" id="PF13620">
    <property type="entry name" value="CarboxypepD_reg"/>
    <property type="match status" value="1"/>
</dbReference>
<dbReference type="Proteomes" id="UP000029014">
    <property type="component" value="Unassembled WGS sequence"/>
</dbReference>
<dbReference type="EMBL" id="JGZD01000009">
    <property type="protein sequence ID" value="KFI72335.1"/>
    <property type="molecule type" value="Genomic_DNA"/>
</dbReference>
<gene>
    <name evidence="3" type="ORF">BMIN_0227</name>
</gene>
<proteinExistence type="predicted"/>
<keyword evidence="2" id="KW-0732">Signal</keyword>
<feature type="region of interest" description="Disordered" evidence="1">
    <location>
        <begin position="642"/>
        <end position="682"/>
    </location>
</feature>
<keyword evidence="4" id="KW-1185">Reference proteome</keyword>
<evidence type="ECO:0000313" key="4">
    <source>
        <dbReference type="Proteomes" id="UP000029014"/>
    </source>
</evidence>
<comment type="caution">
    <text evidence="3">The sequence shown here is derived from an EMBL/GenBank/DDBJ whole genome shotgun (WGS) entry which is preliminary data.</text>
</comment>
<feature type="compositionally biased region" description="Low complexity" evidence="1">
    <location>
        <begin position="668"/>
        <end position="682"/>
    </location>
</feature>